<organism evidence="1 2">
    <name type="scientific">Rotaria sordida</name>
    <dbReference type="NCBI Taxonomy" id="392033"/>
    <lineage>
        <taxon>Eukaryota</taxon>
        <taxon>Metazoa</taxon>
        <taxon>Spiralia</taxon>
        <taxon>Gnathifera</taxon>
        <taxon>Rotifera</taxon>
        <taxon>Eurotatoria</taxon>
        <taxon>Bdelloidea</taxon>
        <taxon>Philodinida</taxon>
        <taxon>Philodinidae</taxon>
        <taxon>Rotaria</taxon>
    </lineage>
</organism>
<evidence type="ECO:0000313" key="1">
    <source>
        <dbReference type="EMBL" id="CAF4327066.1"/>
    </source>
</evidence>
<protein>
    <submittedName>
        <fullName evidence="1">Uncharacterized protein</fullName>
    </submittedName>
</protein>
<reference evidence="1" key="1">
    <citation type="submission" date="2021-02" db="EMBL/GenBank/DDBJ databases">
        <authorList>
            <person name="Nowell W R."/>
        </authorList>
    </citation>
    <scope>NUCLEOTIDE SEQUENCE</scope>
</reference>
<comment type="caution">
    <text evidence="1">The sequence shown here is derived from an EMBL/GenBank/DDBJ whole genome shotgun (WGS) entry which is preliminary data.</text>
</comment>
<gene>
    <name evidence="1" type="ORF">JBS370_LOCUS41192</name>
</gene>
<dbReference type="EMBL" id="CAJOBD010043289">
    <property type="protein sequence ID" value="CAF4327066.1"/>
    <property type="molecule type" value="Genomic_DNA"/>
</dbReference>
<proteinExistence type="predicted"/>
<sequence>MYSGPIKMMNSIEKITTLFPNIDLLSVNSTNFNPSSSSVELPINSSTNDNTSDHVLSEVLVKQEMNLFFLDEYIIPTLPNSLLQDTETGALHKFGPHHTKLFYSTNPQAMSILSIVI</sequence>
<accession>A0A820JK51</accession>
<dbReference type="Proteomes" id="UP000663836">
    <property type="component" value="Unassembled WGS sequence"/>
</dbReference>
<name>A0A820JK51_9BILA</name>
<evidence type="ECO:0000313" key="2">
    <source>
        <dbReference type="Proteomes" id="UP000663836"/>
    </source>
</evidence>
<dbReference type="AlphaFoldDB" id="A0A820JK51"/>